<evidence type="ECO:0000313" key="5">
    <source>
        <dbReference type="Proteomes" id="UP000198640"/>
    </source>
</evidence>
<feature type="disulfide bond" description="Redox-active" evidence="3">
    <location>
        <begin position="77"/>
        <end position="81"/>
    </location>
</feature>
<feature type="binding site" evidence="2">
    <location>
        <position position="81"/>
    </location>
    <ligand>
        <name>Cu cation</name>
        <dbReference type="ChEBI" id="CHEBI:23378"/>
    </ligand>
</feature>
<dbReference type="CDD" id="cd02968">
    <property type="entry name" value="SCO"/>
    <property type="match status" value="1"/>
</dbReference>
<sequence>MKQKRLVMQTIQAVLSRLRIVTMYLILFVGVPSSLQAAPFILSQPVALPAEVVTQLKSAQPGTGHRWQLVVFGFTHCKDICPMSLANLSILVKAAAVEQIDLGGVFVTVDPDRDSHAQLASYIQGFGSDIAYLRFEGETLAHFKATFGVEAVFFTKNAGNQSSYQVDHSTTAFLIDPAGRIRLIFDALEDAAQLAKLFRENRALFAS</sequence>
<comment type="similarity">
    <text evidence="1">Belongs to the SCO1/2 family.</text>
</comment>
<keyword evidence="2" id="KW-0479">Metal-binding</keyword>
<organism evidence="4 5">
    <name type="scientific">Nitrosomonas halophila</name>
    <dbReference type="NCBI Taxonomy" id="44576"/>
    <lineage>
        <taxon>Bacteria</taxon>
        <taxon>Pseudomonadati</taxon>
        <taxon>Pseudomonadota</taxon>
        <taxon>Betaproteobacteria</taxon>
        <taxon>Nitrosomonadales</taxon>
        <taxon>Nitrosomonadaceae</taxon>
        <taxon>Nitrosomonas</taxon>
    </lineage>
</organism>
<keyword evidence="5" id="KW-1185">Reference proteome</keyword>
<dbReference type="SUPFAM" id="SSF52833">
    <property type="entry name" value="Thioredoxin-like"/>
    <property type="match status" value="1"/>
</dbReference>
<proteinExistence type="inferred from homology"/>
<dbReference type="GO" id="GO:0046872">
    <property type="term" value="F:metal ion binding"/>
    <property type="evidence" value="ECO:0007669"/>
    <property type="project" value="UniProtKB-KW"/>
</dbReference>
<evidence type="ECO:0000256" key="1">
    <source>
        <dbReference type="ARBA" id="ARBA00010996"/>
    </source>
</evidence>
<dbReference type="Gene3D" id="3.40.30.10">
    <property type="entry name" value="Glutaredoxin"/>
    <property type="match status" value="1"/>
</dbReference>
<dbReference type="PANTHER" id="PTHR12151">
    <property type="entry name" value="ELECTRON TRANSPORT PROTIN SCO1/SENC FAMILY MEMBER"/>
    <property type="match status" value="1"/>
</dbReference>
<dbReference type="STRING" id="44576.SAMN05421881_100671"/>
<gene>
    <name evidence="4" type="ORF">SAMN05421881_100671</name>
</gene>
<accession>A0A1H3DYQ3</accession>
<feature type="binding site" evidence="2">
    <location>
        <position position="77"/>
    </location>
    <ligand>
        <name>Cu cation</name>
        <dbReference type="ChEBI" id="CHEBI:23378"/>
    </ligand>
</feature>
<dbReference type="PANTHER" id="PTHR12151:SF25">
    <property type="entry name" value="LINALOOL DEHYDRATASE_ISOMERASE DOMAIN-CONTAINING PROTEIN"/>
    <property type="match status" value="1"/>
</dbReference>
<dbReference type="Pfam" id="PF02630">
    <property type="entry name" value="SCO1-SenC"/>
    <property type="match status" value="1"/>
</dbReference>
<dbReference type="EMBL" id="FNOY01000006">
    <property type="protein sequence ID" value="SDX71602.1"/>
    <property type="molecule type" value="Genomic_DNA"/>
</dbReference>
<evidence type="ECO:0000313" key="4">
    <source>
        <dbReference type="EMBL" id="SDX71602.1"/>
    </source>
</evidence>
<dbReference type="InterPro" id="IPR003782">
    <property type="entry name" value="SCO1/SenC"/>
</dbReference>
<feature type="binding site" evidence="2">
    <location>
        <position position="168"/>
    </location>
    <ligand>
        <name>Cu cation</name>
        <dbReference type="ChEBI" id="CHEBI:23378"/>
    </ligand>
</feature>
<protein>
    <submittedName>
        <fullName evidence="4">Protein SCO1/2</fullName>
    </submittedName>
</protein>
<dbReference type="AlphaFoldDB" id="A0A1H3DYQ3"/>
<keyword evidence="3" id="KW-1015">Disulfide bond</keyword>
<reference evidence="4 5" key="1">
    <citation type="submission" date="2016-10" db="EMBL/GenBank/DDBJ databases">
        <authorList>
            <person name="de Groot N.N."/>
        </authorList>
    </citation>
    <scope>NUCLEOTIDE SEQUENCE [LARGE SCALE GENOMIC DNA]</scope>
    <source>
        <strain evidence="4 5">Nm1</strain>
    </source>
</reference>
<dbReference type="InterPro" id="IPR036249">
    <property type="entry name" value="Thioredoxin-like_sf"/>
</dbReference>
<dbReference type="RefSeq" id="WP_245725057.1">
    <property type="nucleotide sequence ID" value="NZ_FNOY01000006.1"/>
</dbReference>
<dbReference type="Proteomes" id="UP000198640">
    <property type="component" value="Unassembled WGS sequence"/>
</dbReference>
<evidence type="ECO:0000256" key="3">
    <source>
        <dbReference type="PIRSR" id="PIRSR603782-2"/>
    </source>
</evidence>
<evidence type="ECO:0000256" key="2">
    <source>
        <dbReference type="PIRSR" id="PIRSR603782-1"/>
    </source>
</evidence>
<keyword evidence="2" id="KW-0186">Copper</keyword>
<name>A0A1H3DYQ3_9PROT</name>